<dbReference type="EMBL" id="JAPKMY010000009">
    <property type="protein sequence ID" value="MCX5469096.1"/>
    <property type="molecule type" value="Genomic_DNA"/>
</dbReference>
<protein>
    <submittedName>
        <fullName evidence="1">Uncharacterized protein</fullName>
    </submittedName>
</protein>
<reference evidence="1" key="1">
    <citation type="submission" date="2022-11" db="EMBL/GenBank/DDBJ databases">
        <title>Biodiversity and phylogenetic relationships of bacteria.</title>
        <authorList>
            <person name="Machado R.A.R."/>
            <person name="Bhat A."/>
            <person name="Loulou A."/>
            <person name="Kallel S."/>
        </authorList>
    </citation>
    <scope>NUCLEOTIDE SEQUENCE</scope>
    <source>
        <strain evidence="1">A-IN1</strain>
    </source>
</reference>
<dbReference type="AlphaFoldDB" id="A0A9X3DVX5"/>
<evidence type="ECO:0000313" key="1">
    <source>
        <dbReference type="EMBL" id="MCX5469096.1"/>
    </source>
</evidence>
<name>A0A9X3DVX5_9GAMM</name>
<accession>A0A9X3DVX5</accession>
<dbReference type="Proteomes" id="UP001146019">
    <property type="component" value="Unassembled WGS sequence"/>
</dbReference>
<gene>
    <name evidence="1" type="ORF">OSH00_15310</name>
</gene>
<comment type="caution">
    <text evidence="1">The sequence shown here is derived from an EMBL/GenBank/DDBJ whole genome shotgun (WGS) entry which is preliminary data.</text>
</comment>
<organism evidence="1 2">
    <name type="scientific">Acinetobacter nematophilus</name>
    <dbReference type="NCBI Taxonomy" id="2994642"/>
    <lineage>
        <taxon>Bacteria</taxon>
        <taxon>Pseudomonadati</taxon>
        <taxon>Pseudomonadota</taxon>
        <taxon>Gammaproteobacteria</taxon>
        <taxon>Moraxellales</taxon>
        <taxon>Moraxellaceae</taxon>
        <taxon>Acinetobacter</taxon>
    </lineage>
</organism>
<keyword evidence="2" id="KW-1185">Reference proteome</keyword>
<dbReference type="RefSeq" id="WP_266131166.1">
    <property type="nucleotide sequence ID" value="NZ_JAPKMY010000009.1"/>
</dbReference>
<sequence>MDKMFILKDQYGKVSTIFDFDQFRNFVESIPDDRWSSGSGDICLLNNQNGYYVSISKIKQKNRFIMTSSKKAGEELYVYVASQMYTALEEYYVGGELMKFPAEFFVEKDFILNIVNDFMGKGSIDFSGNWVVLHEQEWLGLEDD</sequence>
<proteinExistence type="predicted"/>
<evidence type="ECO:0000313" key="2">
    <source>
        <dbReference type="Proteomes" id="UP001146019"/>
    </source>
</evidence>